<dbReference type="STRING" id="889453.SAMN03080601_03058"/>
<dbReference type="EMBL" id="FUYV01000021">
    <property type="protein sequence ID" value="SKC23773.1"/>
    <property type="molecule type" value="Genomic_DNA"/>
</dbReference>
<name>A0A1T5HSV8_9BACT</name>
<protein>
    <recommendedName>
        <fullName evidence="5">AAA+ ATPase domain-containing protein</fullName>
    </recommendedName>
</protein>
<dbReference type="RefSeq" id="WP_079558734.1">
    <property type="nucleotide sequence ID" value="NZ_CP021904.1"/>
</dbReference>
<dbReference type="OrthoDB" id="9801840at2"/>
<proteinExistence type="predicted"/>
<evidence type="ECO:0000259" key="2">
    <source>
        <dbReference type="Pfam" id="PF13635"/>
    </source>
</evidence>
<dbReference type="InterPro" id="IPR041682">
    <property type="entry name" value="AAA_14"/>
</dbReference>
<keyword evidence="4" id="KW-1185">Reference proteome</keyword>
<feature type="domain" description="AAA" evidence="1">
    <location>
        <begin position="35"/>
        <end position="166"/>
    </location>
</feature>
<organism evidence="3 4">
    <name type="scientific">Alkalitalea saponilacus</name>
    <dbReference type="NCBI Taxonomy" id="889453"/>
    <lineage>
        <taxon>Bacteria</taxon>
        <taxon>Pseudomonadati</taxon>
        <taxon>Bacteroidota</taxon>
        <taxon>Bacteroidia</taxon>
        <taxon>Marinilabiliales</taxon>
        <taxon>Marinilabiliaceae</taxon>
        <taxon>Alkalitalea</taxon>
    </lineage>
</organism>
<reference evidence="3 4" key="1">
    <citation type="submission" date="2017-02" db="EMBL/GenBank/DDBJ databases">
        <authorList>
            <person name="Peterson S.W."/>
        </authorList>
    </citation>
    <scope>NUCLEOTIDE SEQUENCE [LARGE SCALE GENOMIC DNA]</scope>
    <source>
        <strain evidence="3 4">DSM 24412</strain>
    </source>
</reference>
<dbReference type="PANTHER" id="PTHR33295:SF8">
    <property type="entry name" value="AAA+ ATPASE DOMAIN-CONTAINING PROTEIN"/>
    <property type="match status" value="1"/>
</dbReference>
<evidence type="ECO:0000259" key="1">
    <source>
        <dbReference type="Pfam" id="PF13173"/>
    </source>
</evidence>
<evidence type="ECO:0008006" key="5">
    <source>
        <dbReference type="Google" id="ProtNLM"/>
    </source>
</evidence>
<evidence type="ECO:0000313" key="3">
    <source>
        <dbReference type="EMBL" id="SKC23773.1"/>
    </source>
</evidence>
<sequence>MKQQLKEIILENQQFDPGTIIERDYIQIPLNTGMIISIVGARRSGKTFLLYYLIAQLKKEGLPAEQIVFINFEDERLNLKQTDLDFILQAYQELFPDLDLQKTCFFFDEIQNVDGWEKFIRRVYDTKSRNIYVTGSNSRLLSTEIATELRGRTVSYTIYPFSFSEFVKSHNGPDNNNTQLNRAKRINLAEQFMLEGGFPELVRFEQPFKVKILQEYFNVMIYRDIVERYAISNTEVLKYFIKKIFSAVTGPLSVNKIYNDLKSMGYKVSNKYLYEYLDYCNNVFLTQSINKYDFSEIKQAKSDKKVYVIDNGLLNAIDYSVSENRGKLLENMVAMEFLKQGKKLYYYKDHTECDFIVQEQRDLIPVQVSHTIKESATRSREVKGLVNACKYLGVDHGTIITFDEEETISESSCKINVIPFYKYF</sequence>
<feature type="domain" description="DUF4143" evidence="2">
    <location>
        <begin position="223"/>
        <end position="369"/>
    </location>
</feature>
<dbReference type="InterPro" id="IPR025420">
    <property type="entry name" value="DUF4143"/>
</dbReference>
<dbReference type="KEGG" id="asx:CDL62_18390"/>
<dbReference type="Pfam" id="PF13173">
    <property type="entry name" value="AAA_14"/>
    <property type="match status" value="1"/>
</dbReference>
<dbReference type="PANTHER" id="PTHR33295">
    <property type="entry name" value="ATPASE"/>
    <property type="match status" value="1"/>
</dbReference>
<dbReference type="SUPFAM" id="SSF52540">
    <property type="entry name" value="P-loop containing nucleoside triphosphate hydrolases"/>
    <property type="match status" value="1"/>
</dbReference>
<dbReference type="InterPro" id="IPR027417">
    <property type="entry name" value="P-loop_NTPase"/>
</dbReference>
<accession>A0A1T5HSV8</accession>
<gene>
    <name evidence="3" type="ORF">SAMN03080601_03058</name>
</gene>
<dbReference type="AlphaFoldDB" id="A0A1T5HSV8"/>
<evidence type="ECO:0000313" key="4">
    <source>
        <dbReference type="Proteomes" id="UP000191055"/>
    </source>
</evidence>
<dbReference type="Proteomes" id="UP000191055">
    <property type="component" value="Unassembled WGS sequence"/>
</dbReference>
<dbReference type="Pfam" id="PF13635">
    <property type="entry name" value="DUF4143"/>
    <property type="match status" value="1"/>
</dbReference>